<dbReference type="PROSITE" id="PS51462">
    <property type="entry name" value="NUDIX"/>
    <property type="match status" value="1"/>
</dbReference>
<evidence type="ECO:0000256" key="1">
    <source>
        <dbReference type="ARBA" id="ARBA00005582"/>
    </source>
</evidence>
<evidence type="ECO:0000259" key="3">
    <source>
        <dbReference type="PROSITE" id="PS51462"/>
    </source>
</evidence>
<name>K9YP46_CYASC</name>
<dbReference type="PANTHER" id="PTHR43736:SF1">
    <property type="entry name" value="DIHYDRONEOPTERIN TRIPHOSPHATE DIPHOSPHATASE"/>
    <property type="match status" value="1"/>
</dbReference>
<dbReference type="HOGENOM" id="CLU_037162_20_3_3"/>
<gene>
    <name evidence="4" type="ordered locus">Cyast_2268</name>
</gene>
<dbReference type="GO" id="GO:0016787">
    <property type="term" value="F:hydrolase activity"/>
    <property type="evidence" value="ECO:0007669"/>
    <property type="project" value="UniProtKB-KW"/>
</dbReference>
<dbReference type="Proteomes" id="UP000010483">
    <property type="component" value="Chromosome"/>
</dbReference>
<dbReference type="PRINTS" id="PR00502">
    <property type="entry name" value="NUDIXFAMILY"/>
</dbReference>
<reference evidence="5" key="1">
    <citation type="journal article" date="2013" name="Proc. Natl. Acad. Sci. U.S.A.">
        <title>Improving the coverage of the cyanobacterial phylum using diversity-driven genome sequencing.</title>
        <authorList>
            <person name="Shih P.M."/>
            <person name="Wu D."/>
            <person name="Latifi A."/>
            <person name="Axen S.D."/>
            <person name="Fewer D.P."/>
            <person name="Talla E."/>
            <person name="Calteau A."/>
            <person name="Cai F."/>
            <person name="Tandeau de Marsac N."/>
            <person name="Rippka R."/>
            <person name="Herdman M."/>
            <person name="Sivonen K."/>
            <person name="Coursin T."/>
            <person name="Laurent T."/>
            <person name="Goodwin L."/>
            <person name="Nolan M."/>
            <person name="Davenport K.W."/>
            <person name="Han C.S."/>
            <person name="Rubin E.M."/>
            <person name="Eisen J.A."/>
            <person name="Woyke T."/>
            <person name="Gugger M."/>
            <person name="Kerfeld C.A."/>
        </authorList>
    </citation>
    <scope>NUCLEOTIDE SEQUENCE [LARGE SCALE GENOMIC DNA]</scope>
    <source>
        <strain evidence="5">ATCC 29140 / PCC 7202</strain>
    </source>
</reference>
<dbReference type="PATRIC" id="fig|292563.3.peg.2370"/>
<dbReference type="STRING" id="292563.Cyast_2268"/>
<dbReference type="InterPro" id="IPR015797">
    <property type="entry name" value="NUDIX_hydrolase-like_dom_sf"/>
</dbReference>
<keyword evidence="2 4" id="KW-0378">Hydrolase</keyword>
<dbReference type="PANTHER" id="PTHR43736">
    <property type="entry name" value="ADP-RIBOSE PYROPHOSPHATASE"/>
    <property type="match status" value="1"/>
</dbReference>
<dbReference type="eggNOG" id="COG1051">
    <property type="taxonomic scope" value="Bacteria"/>
</dbReference>
<dbReference type="KEGG" id="csn:Cyast_2268"/>
<sequence>MAVDVDTVIYKNPAPTVDIIIEMDSMASVAPKSAYQFASHSFAPILLIERKFDPLGWAIPGGFVDYGESVETAAVREALEEVSLKVELVEQFYVYSDPHRDKRKHTISIVFIAKAEGSPQADDDALNVGVFPLWDLPQNLCFDHHRILADYIHYKLTGDRPSKK</sequence>
<dbReference type="AlphaFoldDB" id="K9YP46"/>
<evidence type="ECO:0000256" key="2">
    <source>
        <dbReference type="ARBA" id="ARBA00022801"/>
    </source>
</evidence>
<dbReference type="EMBL" id="CP003940">
    <property type="protein sequence ID" value="AFZ48217.1"/>
    <property type="molecule type" value="Genomic_DNA"/>
</dbReference>
<evidence type="ECO:0000313" key="4">
    <source>
        <dbReference type="EMBL" id="AFZ48217.1"/>
    </source>
</evidence>
<dbReference type="BioCyc" id="CSTA292563:G1353-2272-MONOMER"/>
<dbReference type="SUPFAM" id="SSF55811">
    <property type="entry name" value="Nudix"/>
    <property type="match status" value="1"/>
</dbReference>
<comment type="similarity">
    <text evidence="1">Belongs to the Nudix hydrolase family.</text>
</comment>
<dbReference type="InterPro" id="IPR000086">
    <property type="entry name" value="NUDIX_hydrolase_dom"/>
</dbReference>
<keyword evidence="5" id="KW-1185">Reference proteome</keyword>
<dbReference type="InterPro" id="IPR020476">
    <property type="entry name" value="Nudix_hydrolase"/>
</dbReference>
<accession>K9YP46</accession>
<organism evidence="4 5">
    <name type="scientific">Cyanobacterium stanieri (strain ATCC 29140 / PCC 7202)</name>
    <dbReference type="NCBI Taxonomy" id="292563"/>
    <lineage>
        <taxon>Bacteria</taxon>
        <taxon>Bacillati</taxon>
        <taxon>Cyanobacteriota</taxon>
        <taxon>Cyanophyceae</taxon>
        <taxon>Oscillatoriophycideae</taxon>
        <taxon>Chroococcales</taxon>
        <taxon>Geminocystaceae</taxon>
        <taxon>Cyanobacterium</taxon>
    </lineage>
</organism>
<protein>
    <submittedName>
        <fullName evidence="4">NUDIX hydrolase</fullName>
    </submittedName>
</protein>
<proteinExistence type="inferred from homology"/>
<dbReference type="Gene3D" id="3.90.79.10">
    <property type="entry name" value="Nucleoside Triphosphate Pyrophosphohydrolase"/>
    <property type="match status" value="1"/>
</dbReference>
<dbReference type="Pfam" id="PF00293">
    <property type="entry name" value="NUDIX"/>
    <property type="match status" value="1"/>
</dbReference>
<dbReference type="CDD" id="cd18873">
    <property type="entry name" value="NUDIX_NadM_like"/>
    <property type="match status" value="1"/>
</dbReference>
<evidence type="ECO:0000313" key="5">
    <source>
        <dbReference type="Proteomes" id="UP000010483"/>
    </source>
</evidence>
<feature type="domain" description="Nudix hydrolase" evidence="3">
    <location>
        <begin position="27"/>
        <end position="154"/>
    </location>
</feature>